<reference evidence="2" key="1">
    <citation type="journal article" date="2020" name="Cell">
        <title>Large-Scale Comparative Analyses of Tick Genomes Elucidate Their Genetic Diversity and Vector Capacities.</title>
        <authorList>
            <consortium name="Tick Genome and Microbiome Consortium (TIGMIC)"/>
            <person name="Jia N."/>
            <person name="Wang J."/>
            <person name="Shi W."/>
            <person name="Du L."/>
            <person name="Sun Y."/>
            <person name="Zhan W."/>
            <person name="Jiang J.F."/>
            <person name="Wang Q."/>
            <person name="Zhang B."/>
            <person name="Ji P."/>
            <person name="Bell-Sakyi L."/>
            <person name="Cui X.M."/>
            <person name="Yuan T.T."/>
            <person name="Jiang B.G."/>
            <person name="Yang W.F."/>
            <person name="Lam T.T."/>
            <person name="Chang Q.C."/>
            <person name="Ding S.J."/>
            <person name="Wang X.J."/>
            <person name="Zhu J.G."/>
            <person name="Ruan X.D."/>
            <person name="Zhao L."/>
            <person name="Wei J.T."/>
            <person name="Ye R.Z."/>
            <person name="Que T.C."/>
            <person name="Du C.H."/>
            <person name="Zhou Y.H."/>
            <person name="Cheng J.X."/>
            <person name="Dai P.F."/>
            <person name="Guo W.B."/>
            <person name="Han X.H."/>
            <person name="Huang E.J."/>
            <person name="Li L.F."/>
            <person name="Wei W."/>
            <person name="Gao Y.C."/>
            <person name="Liu J.Z."/>
            <person name="Shao H.Z."/>
            <person name="Wang X."/>
            <person name="Wang C.C."/>
            <person name="Yang T.C."/>
            <person name="Huo Q.B."/>
            <person name="Li W."/>
            <person name="Chen H.Y."/>
            <person name="Chen S.E."/>
            <person name="Zhou L.G."/>
            <person name="Ni X.B."/>
            <person name="Tian J.H."/>
            <person name="Sheng Y."/>
            <person name="Liu T."/>
            <person name="Pan Y.S."/>
            <person name="Xia L.Y."/>
            <person name="Li J."/>
            <person name="Zhao F."/>
            <person name="Cao W.C."/>
        </authorList>
    </citation>
    <scope>NUCLEOTIDE SEQUENCE</scope>
    <source>
        <strain evidence="2">Rmic-2018</strain>
    </source>
</reference>
<feature type="region of interest" description="Disordered" evidence="1">
    <location>
        <begin position="99"/>
        <end position="143"/>
    </location>
</feature>
<sequence length="306" mass="33432">MASGSEILQAGDEPTRCISQNTQHALARSDVCNKFSCDCRLSWILHLVNATRNAKFRRELRHIKCEFENGAAAPANVTANNKVVRLSLKQLGCAEDYERPAVGHEGTTVPPVRHPNVDDDDDADATGGLGHSDEFSSDTRPDQHAIRDEVSSITNDVEVILNQRKSVENDSSVSSTRSKSIVGSASDCHLAESTLVSCFLVLCVLANDCYRCEEPVENVEALIIHDKTQSLFLVRPCNSAPICAFFDAAGVFNEPDYSESSSNGKRCASSALFHCVSVKPGFLFESEPSHLLKRVVRALTPLLRRA</sequence>
<protein>
    <submittedName>
        <fullName evidence="2">Uncharacterized protein</fullName>
    </submittedName>
</protein>
<dbReference type="EMBL" id="JABSTU010000008">
    <property type="protein sequence ID" value="KAH8023504.1"/>
    <property type="molecule type" value="Genomic_DNA"/>
</dbReference>
<dbReference type="Proteomes" id="UP000821866">
    <property type="component" value="Chromosome 6"/>
</dbReference>
<organism evidence="2 3">
    <name type="scientific">Rhipicephalus microplus</name>
    <name type="common">Cattle tick</name>
    <name type="synonym">Boophilus microplus</name>
    <dbReference type="NCBI Taxonomy" id="6941"/>
    <lineage>
        <taxon>Eukaryota</taxon>
        <taxon>Metazoa</taxon>
        <taxon>Ecdysozoa</taxon>
        <taxon>Arthropoda</taxon>
        <taxon>Chelicerata</taxon>
        <taxon>Arachnida</taxon>
        <taxon>Acari</taxon>
        <taxon>Parasitiformes</taxon>
        <taxon>Ixodida</taxon>
        <taxon>Ixodoidea</taxon>
        <taxon>Ixodidae</taxon>
        <taxon>Rhipicephalinae</taxon>
        <taxon>Rhipicephalus</taxon>
        <taxon>Boophilus</taxon>
    </lineage>
</organism>
<name>A0A9J6DNN1_RHIMP</name>
<reference evidence="2" key="2">
    <citation type="submission" date="2021-09" db="EMBL/GenBank/DDBJ databases">
        <authorList>
            <person name="Jia N."/>
            <person name="Wang J."/>
            <person name="Shi W."/>
            <person name="Du L."/>
            <person name="Sun Y."/>
            <person name="Zhan W."/>
            <person name="Jiang J."/>
            <person name="Wang Q."/>
            <person name="Zhang B."/>
            <person name="Ji P."/>
            <person name="Sakyi L.B."/>
            <person name="Cui X."/>
            <person name="Yuan T."/>
            <person name="Jiang B."/>
            <person name="Yang W."/>
            <person name="Lam T.T.-Y."/>
            <person name="Chang Q."/>
            <person name="Ding S."/>
            <person name="Wang X."/>
            <person name="Zhu J."/>
            <person name="Ruan X."/>
            <person name="Zhao L."/>
            <person name="Wei J."/>
            <person name="Que T."/>
            <person name="Du C."/>
            <person name="Cheng J."/>
            <person name="Dai P."/>
            <person name="Han X."/>
            <person name="Huang E."/>
            <person name="Gao Y."/>
            <person name="Liu J."/>
            <person name="Shao H."/>
            <person name="Ye R."/>
            <person name="Li L."/>
            <person name="Wei W."/>
            <person name="Wang X."/>
            <person name="Wang C."/>
            <person name="Huo Q."/>
            <person name="Li W."/>
            <person name="Guo W."/>
            <person name="Chen H."/>
            <person name="Chen S."/>
            <person name="Zhou L."/>
            <person name="Zhou L."/>
            <person name="Ni X."/>
            <person name="Tian J."/>
            <person name="Zhou Y."/>
            <person name="Sheng Y."/>
            <person name="Liu T."/>
            <person name="Pan Y."/>
            <person name="Xia L."/>
            <person name="Li J."/>
            <person name="Zhao F."/>
            <person name="Cao W."/>
        </authorList>
    </citation>
    <scope>NUCLEOTIDE SEQUENCE</scope>
    <source>
        <strain evidence="2">Rmic-2018</strain>
        <tissue evidence="2">Larvae</tissue>
    </source>
</reference>
<dbReference type="VEuPathDB" id="VectorBase:LOC119171798"/>
<comment type="caution">
    <text evidence="2">The sequence shown here is derived from an EMBL/GenBank/DDBJ whole genome shotgun (WGS) entry which is preliminary data.</text>
</comment>
<proteinExistence type="predicted"/>
<gene>
    <name evidence="2" type="ORF">HPB51_014753</name>
</gene>
<dbReference type="AlphaFoldDB" id="A0A9J6DNN1"/>
<keyword evidence="3" id="KW-1185">Reference proteome</keyword>
<accession>A0A9J6DNN1</accession>
<feature type="compositionally biased region" description="Basic and acidic residues" evidence="1">
    <location>
        <begin position="131"/>
        <end position="143"/>
    </location>
</feature>
<evidence type="ECO:0000313" key="3">
    <source>
        <dbReference type="Proteomes" id="UP000821866"/>
    </source>
</evidence>
<evidence type="ECO:0000256" key="1">
    <source>
        <dbReference type="SAM" id="MobiDB-lite"/>
    </source>
</evidence>
<evidence type="ECO:0000313" key="2">
    <source>
        <dbReference type="EMBL" id="KAH8023504.1"/>
    </source>
</evidence>